<dbReference type="PANTHER" id="PTHR46586">
    <property type="entry name" value="ANKYRIN REPEAT-CONTAINING PROTEIN"/>
    <property type="match status" value="1"/>
</dbReference>
<dbReference type="PANTHER" id="PTHR46586:SF3">
    <property type="entry name" value="ANKYRIN REPEAT-CONTAINING PROTEIN"/>
    <property type="match status" value="1"/>
</dbReference>
<name>A0ABR4NFF0_9FUNG</name>
<proteinExistence type="predicted"/>
<feature type="compositionally biased region" description="Low complexity" evidence="1">
    <location>
        <begin position="1"/>
        <end position="12"/>
    </location>
</feature>
<evidence type="ECO:0000313" key="2">
    <source>
        <dbReference type="EMBL" id="KAL2918264.1"/>
    </source>
</evidence>
<dbReference type="EMBL" id="JADGIZ020000007">
    <property type="protein sequence ID" value="KAL2918264.1"/>
    <property type="molecule type" value="Genomic_DNA"/>
</dbReference>
<protein>
    <recommendedName>
        <fullName evidence="4">Ankyrin repeat protein</fullName>
    </recommendedName>
</protein>
<gene>
    <name evidence="2" type="ORF">HK105_202191</name>
</gene>
<organism evidence="2 3">
    <name type="scientific">Polyrhizophydium stewartii</name>
    <dbReference type="NCBI Taxonomy" id="2732419"/>
    <lineage>
        <taxon>Eukaryota</taxon>
        <taxon>Fungi</taxon>
        <taxon>Fungi incertae sedis</taxon>
        <taxon>Chytridiomycota</taxon>
        <taxon>Chytridiomycota incertae sedis</taxon>
        <taxon>Chytridiomycetes</taxon>
        <taxon>Rhizophydiales</taxon>
        <taxon>Rhizophydiales incertae sedis</taxon>
        <taxon>Polyrhizophydium</taxon>
    </lineage>
</organism>
<evidence type="ECO:0008006" key="4">
    <source>
        <dbReference type="Google" id="ProtNLM"/>
    </source>
</evidence>
<evidence type="ECO:0000313" key="3">
    <source>
        <dbReference type="Proteomes" id="UP001527925"/>
    </source>
</evidence>
<evidence type="ECO:0000256" key="1">
    <source>
        <dbReference type="SAM" id="MobiDB-lite"/>
    </source>
</evidence>
<sequence length="490" mass="53697">MTDPLPLAAAPPAESPPAGPPLAGSPRAEAPLPHGASHWDGLPRELRDAVLELTAEPLHSRIAGGMLSPARRLTDRELKQLWTDVFKSDWAGDLRLFPRPMWMHGITDAIRSRSMLDRVVQAGIADYDELGGCITRNRWTDLFDRIPVECAVTAAAEAGDFGALLVLLDKGRTAANLSFLINIAKSGSLQAVQWACSLVPINTSDLTVLFSAIESGSVELTRWLLEVHYTAVVSVSDLHAAYRSLPMLQLLLEKNLVVPRPEIAVTTRSLQVLAYVAHRWPGLITGRHCFQAYTNSGPEAVQILHHAGVQCDWHNLLHTMVSNSEAKAVRWMAETFRIPITKRIITRACGRACVPMVRWMLNKAGTVPDLAMVQAAVDRGQTDVARLLVERNSSLATAAADRAAANDDIELVIWLCDHQPHAITQHALDAAARARKPRIGEYLVRVATWVEWSNARICSMTRSGEVDRILAAFEERRTWAGAAAAGRPLA</sequence>
<dbReference type="Proteomes" id="UP001527925">
    <property type="component" value="Unassembled WGS sequence"/>
</dbReference>
<accession>A0ABR4NFF0</accession>
<dbReference type="Gene3D" id="1.25.40.20">
    <property type="entry name" value="Ankyrin repeat-containing domain"/>
    <property type="match status" value="1"/>
</dbReference>
<dbReference type="SUPFAM" id="SSF48403">
    <property type="entry name" value="Ankyrin repeat"/>
    <property type="match status" value="1"/>
</dbReference>
<reference evidence="2 3" key="1">
    <citation type="submission" date="2023-09" db="EMBL/GenBank/DDBJ databases">
        <title>Pangenome analysis of Batrachochytrium dendrobatidis and related Chytrids.</title>
        <authorList>
            <person name="Yacoub M.N."/>
            <person name="Stajich J.E."/>
            <person name="James T.Y."/>
        </authorList>
    </citation>
    <scope>NUCLEOTIDE SEQUENCE [LARGE SCALE GENOMIC DNA]</scope>
    <source>
        <strain evidence="2 3">JEL0888</strain>
    </source>
</reference>
<feature type="region of interest" description="Disordered" evidence="1">
    <location>
        <begin position="1"/>
        <end position="39"/>
    </location>
</feature>
<dbReference type="InterPro" id="IPR036770">
    <property type="entry name" value="Ankyrin_rpt-contain_sf"/>
</dbReference>
<dbReference type="InterPro" id="IPR052050">
    <property type="entry name" value="SecEffector_AnkRepeat"/>
</dbReference>
<comment type="caution">
    <text evidence="2">The sequence shown here is derived from an EMBL/GenBank/DDBJ whole genome shotgun (WGS) entry which is preliminary data.</text>
</comment>
<keyword evidence="3" id="KW-1185">Reference proteome</keyword>